<keyword evidence="5 10" id="KW-0812">Transmembrane</keyword>
<comment type="caution">
    <text evidence="12">The sequence shown here is derived from an EMBL/GenBank/DDBJ whole genome shotgun (WGS) entry which is preliminary data.</text>
</comment>
<evidence type="ECO:0000313" key="13">
    <source>
        <dbReference type="Proteomes" id="UP000029725"/>
    </source>
</evidence>
<gene>
    <name evidence="12" type="ORF">DI09_4p30</name>
</gene>
<dbReference type="HOGENOM" id="CLU_414511_0_0_1"/>
<dbReference type="GeneID" id="25260165"/>
<dbReference type="InterPro" id="IPR051359">
    <property type="entry name" value="CaCA_antiporter"/>
</dbReference>
<comment type="subcellular location">
    <subcellularLocation>
        <location evidence="1">Membrane</location>
        <topology evidence="1">Multi-pass membrane protein</topology>
    </subcellularLocation>
    <subcellularLocation>
        <location evidence="2">Mitochondrion</location>
    </subcellularLocation>
</comment>
<dbReference type="RefSeq" id="XP_013237400.1">
    <property type="nucleotide sequence ID" value="XM_013381946.1"/>
</dbReference>
<feature type="transmembrane region" description="Helical" evidence="10">
    <location>
        <begin position="87"/>
        <end position="111"/>
    </location>
</feature>
<feature type="transmembrane region" description="Helical" evidence="10">
    <location>
        <begin position="378"/>
        <end position="402"/>
    </location>
</feature>
<feature type="transmembrane region" description="Helical" evidence="10">
    <location>
        <begin position="151"/>
        <end position="171"/>
    </location>
</feature>
<feature type="domain" description="Sodium/calcium exchanger membrane region" evidence="11">
    <location>
        <begin position="25"/>
        <end position="170"/>
    </location>
</feature>
<dbReference type="Gene3D" id="1.20.1420.30">
    <property type="entry name" value="NCX, central ion-binding region"/>
    <property type="match status" value="2"/>
</dbReference>
<sequence>MIFKSWELDMLQYVYIAIFLLVIFVLLLFFFLILFLCANDHLVPTLSFISDKLSLSPSVAGVTLLALGNAAPDLFTSLAGVENMESIPLVISGAIGSGLFITVFVFGIILTKTKPSPPEIRQPVMFGTNILMYFCAICMVSLIVFPKEITLIVPMLGFILYSAYIFFVLWVEKSSSSSGAPVPPSIYRNSMSLQSIRSLTSKPHSIDKAGMFLGSVDSQKSILASESSLASHAIDIQETNAEQAKEFEKSYSSKLIRNPFKIFVYLFAFLLSISIPPIIRPSELDNNQQLKRSQKIRIIFSPFFSLCLILTCLRLWNTKTLLLYVVASVLMSAIAYLSVQNIYVDTIKFAVISSTLAGLSFAMATFWSWAVSREVISLFTAIPAIIPGFPQSILGLTVMAWGNSFGDLVVGLALSSTENFELGITGVFSGPVLNVLLSLSISIFKMLLTNKFQMLLRPQFDTTIYISLALLALTTIISLFFYKSLASFGRIYGKFLIFTYLGLIASQTSCAITKADYESYIFLHRIDLTQLKADVQQSQARETFSALLAQEQLSKDLNSGKQKIREKLLSLRSEGRLEMTLEKGRMRDAFLGAQLNYQDVHSKIDTETSNGFAATEKLRHELFYSLTGIDCLLSYRLFSIWCGRASRVSSLLFCVKMGAVQD</sequence>
<dbReference type="GO" id="GO:0016020">
    <property type="term" value="C:membrane"/>
    <property type="evidence" value="ECO:0007669"/>
    <property type="project" value="UniProtKB-SubCell"/>
</dbReference>
<dbReference type="Pfam" id="PF07798">
    <property type="entry name" value="CCDC90-like"/>
    <property type="match status" value="1"/>
</dbReference>
<feature type="transmembrane region" description="Helical" evidence="10">
    <location>
        <begin position="299"/>
        <end position="316"/>
    </location>
</feature>
<keyword evidence="7" id="KW-0175">Coiled coil</keyword>
<dbReference type="GO" id="GO:0008324">
    <property type="term" value="F:monoatomic cation transmembrane transporter activity"/>
    <property type="evidence" value="ECO:0007669"/>
    <property type="project" value="TreeGrafter"/>
</dbReference>
<evidence type="ECO:0000256" key="10">
    <source>
        <dbReference type="SAM" id="Phobius"/>
    </source>
</evidence>
<dbReference type="InterPro" id="IPR044880">
    <property type="entry name" value="NCX_ion-bd_dom_sf"/>
</dbReference>
<dbReference type="InterPro" id="IPR004837">
    <property type="entry name" value="NaCa_Exmemb"/>
</dbReference>
<dbReference type="PANTHER" id="PTHR12266:SF0">
    <property type="entry name" value="MITOCHONDRIAL SODIUM_CALCIUM EXCHANGER PROTEIN"/>
    <property type="match status" value="1"/>
</dbReference>
<dbReference type="Pfam" id="PF01699">
    <property type="entry name" value="Na_Ca_ex"/>
    <property type="match status" value="2"/>
</dbReference>
<keyword evidence="9 10" id="KW-0472">Membrane</keyword>
<name>A0A098VPQ3_9MICR</name>
<evidence type="ECO:0000256" key="3">
    <source>
        <dbReference type="ARBA" id="ARBA00008170"/>
    </source>
</evidence>
<organism evidence="12 13">
    <name type="scientific">Mitosporidium daphniae</name>
    <dbReference type="NCBI Taxonomy" id="1485682"/>
    <lineage>
        <taxon>Eukaryota</taxon>
        <taxon>Fungi</taxon>
        <taxon>Fungi incertae sedis</taxon>
        <taxon>Microsporidia</taxon>
        <taxon>Mitosporidium</taxon>
    </lineage>
</organism>
<feature type="transmembrane region" description="Helical" evidence="10">
    <location>
        <begin position="123"/>
        <end position="145"/>
    </location>
</feature>
<feature type="transmembrane region" description="Helical" evidence="10">
    <location>
        <begin position="349"/>
        <end position="371"/>
    </location>
</feature>
<dbReference type="OrthoDB" id="889336at2759"/>
<keyword evidence="4" id="KW-0813">Transport</keyword>
<evidence type="ECO:0000256" key="7">
    <source>
        <dbReference type="ARBA" id="ARBA00023054"/>
    </source>
</evidence>
<dbReference type="VEuPathDB" id="MicrosporidiaDB:DI09_4p30"/>
<keyword evidence="13" id="KW-1185">Reference proteome</keyword>
<dbReference type="Proteomes" id="UP000029725">
    <property type="component" value="Unassembled WGS sequence"/>
</dbReference>
<protein>
    <recommendedName>
        <fullName evidence="11">Sodium/calcium exchanger membrane region domain-containing protein</fullName>
    </recommendedName>
</protein>
<evidence type="ECO:0000256" key="4">
    <source>
        <dbReference type="ARBA" id="ARBA00022448"/>
    </source>
</evidence>
<reference evidence="12 13" key="1">
    <citation type="submission" date="2014-04" db="EMBL/GenBank/DDBJ databases">
        <title>A new species of microsporidia sheds light on the evolution of extreme parasitism.</title>
        <authorList>
            <person name="Haag K.L."/>
            <person name="James T.Y."/>
            <person name="Larsson R."/>
            <person name="Schaer T.M."/>
            <person name="Refardt D."/>
            <person name="Pombert J.-F."/>
            <person name="Ebert D."/>
        </authorList>
    </citation>
    <scope>NUCLEOTIDE SEQUENCE [LARGE SCALE GENOMIC DNA]</scope>
    <source>
        <strain evidence="12 13">UGP3</strain>
        <tissue evidence="12">Spores</tissue>
    </source>
</reference>
<feature type="transmembrane region" description="Helical" evidence="10">
    <location>
        <begin position="464"/>
        <end position="485"/>
    </location>
</feature>
<evidence type="ECO:0000256" key="6">
    <source>
        <dbReference type="ARBA" id="ARBA00022989"/>
    </source>
</evidence>
<dbReference type="InterPro" id="IPR024461">
    <property type="entry name" value="CCDC90-like"/>
</dbReference>
<evidence type="ECO:0000256" key="5">
    <source>
        <dbReference type="ARBA" id="ARBA00022692"/>
    </source>
</evidence>
<feature type="transmembrane region" description="Helical" evidence="10">
    <location>
        <begin position="12"/>
        <end position="38"/>
    </location>
</feature>
<feature type="transmembrane region" description="Helical" evidence="10">
    <location>
        <begin position="321"/>
        <end position="343"/>
    </location>
</feature>
<feature type="transmembrane region" description="Helical" evidence="10">
    <location>
        <begin position="422"/>
        <end position="444"/>
    </location>
</feature>
<dbReference type="GO" id="GO:0005739">
    <property type="term" value="C:mitochondrion"/>
    <property type="evidence" value="ECO:0007669"/>
    <property type="project" value="UniProtKB-SubCell"/>
</dbReference>
<feature type="domain" description="Sodium/calcium exchanger membrane region" evidence="11">
    <location>
        <begin position="359"/>
        <end position="506"/>
    </location>
</feature>
<evidence type="ECO:0000256" key="1">
    <source>
        <dbReference type="ARBA" id="ARBA00004141"/>
    </source>
</evidence>
<evidence type="ECO:0000256" key="8">
    <source>
        <dbReference type="ARBA" id="ARBA00023128"/>
    </source>
</evidence>
<evidence type="ECO:0000256" key="9">
    <source>
        <dbReference type="ARBA" id="ARBA00023136"/>
    </source>
</evidence>
<keyword evidence="6 10" id="KW-1133">Transmembrane helix</keyword>
<dbReference type="AlphaFoldDB" id="A0A098VPQ3"/>
<feature type="transmembrane region" description="Helical" evidence="10">
    <location>
        <begin position="262"/>
        <end position="279"/>
    </location>
</feature>
<comment type="similarity">
    <text evidence="3">Belongs to the Ca(2+):cation antiporter (CaCA) (TC 2.A.19) family.</text>
</comment>
<keyword evidence="8" id="KW-0496">Mitochondrion</keyword>
<evidence type="ECO:0000313" key="12">
    <source>
        <dbReference type="EMBL" id="KGG50920.1"/>
    </source>
</evidence>
<proteinExistence type="inferred from homology"/>
<evidence type="ECO:0000256" key="2">
    <source>
        <dbReference type="ARBA" id="ARBA00004173"/>
    </source>
</evidence>
<dbReference type="EMBL" id="JMKJ01000444">
    <property type="protein sequence ID" value="KGG50920.1"/>
    <property type="molecule type" value="Genomic_DNA"/>
</dbReference>
<dbReference type="PANTHER" id="PTHR12266">
    <property type="entry name" value="NA+/CA2+ K+ INDEPENDENT EXCHANGER"/>
    <property type="match status" value="1"/>
</dbReference>
<accession>A0A098VPQ3</accession>
<evidence type="ECO:0000259" key="11">
    <source>
        <dbReference type="Pfam" id="PF01699"/>
    </source>
</evidence>